<dbReference type="CDD" id="cd05120">
    <property type="entry name" value="APH_ChoK_like"/>
    <property type="match status" value="1"/>
</dbReference>
<keyword evidence="2" id="KW-0418">Kinase</keyword>
<dbReference type="GO" id="GO:0016301">
    <property type="term" value="F:kinase activity"/>
    <property type="evidence" value="ECO:0007669"/>
    <property type="project" value="UniProtKB-KW"/>
</dbReference>
<dbReference type="EMBL" id="JAUEPO010000002">
    <property type="protein sequence ID" value="KAK3332699.1"/>
    <property type="molecule type" value="Genomic_DNA"/>
</dbReference>
<sequence length="571" mass="64156">MDRISPEVEAVLSQIESADMRHPSASILTSYITEALYPVQTARYVKDRLLHDDARSILSDWVYIVQCMQNGHAPPPPDAAAQRSIARRDGGKCCVTGKAGTARDPLIVSPILLIPSGWITDNPRISDMLGVFFGPPYRDWWFSNIKRPEQSSPLSNHWLVRKSAASALAQGLVRLDRQQPSMIEYMTQPVLIGPEDPIEVDGAFPLLGDHSRSKLETVDPRYVGTHSRFSKDFRFVNLAKEIAPEILLPFGQPAASPLNSELPDQQLETYNAHKAPNRPSLLTDLFVGALLTVWLWFPVKARMAVYDKLQAIGQRRYATPYDQVHGVQKLPFNLYLKFGTVAGMTHNEFNALQVVRRHTTVPAPRALDFFTKPDNNSGGTESDGYLLMTGLPGVSLDSCLSILSDRDLAAIAAQMKDYVSQLRGIPNTANPDKPICNTLGEACRDHRIRYGDPIGPFADEAAFSQCLRFSDEDARRGHEIVFTHADLNPRNILVDKVVLADGTKGWRVTGIVDWETAGYYPEYWDYTKAFFERFRWPKRYNDTMHGVFNSFADYSREYDVELRAWESGDGC</sequence>
<dbReference type="Proteomes" id="UP001286456">
    <property type="component" value="Unassembled WGS sequence"/>
</dbReference>
<protein>
    <submittedName>
        <fullName evidence="2">Kinase-like domain-containing protein</fullName>
    </submittedName>
</protein>
<dbReference type="Pfam" id="PF01636">
    <property type="entry name" value="APH"/>
    <property type="match status" value="1"/>
</dbReference>
<feature type="domain" description="Aminoglycoside phosphotransferase" evidence="1">
    <location>
        <begin position="345"/>
        <end position="539"/>
    </location>
</feature>
<keyword evidence="2" id="KW-0808">Transferase</keyword>
<reference evidence="2" key="1">
    <citation type="journal article" date="2023" name="Mol. Phylogenet. Evol.">
        <title>Genome-scale phylogeny and comparative genomics of the fungal order Sordariales.</title>
        <authorList>
            <person name="Hensen N."/>
            <person name="Bonometti L."/>
            <person name="Westerberg I."/>
            <person name="Brannstrom I.O."/>
            <person name="Guillou S."/>
            <person name="Cros-Aarteil S."/>
            <person name="Calhoun S."/>
            <person name="Haridas S."/>
            <person name="Kuo A."/>
            <person name="Mondo S."/>
            <person name="Pangilinan J."/>
            <person name="Riley R."/>
            <person name="LaButti K."/>
            <person name="Andreopoulos B."/>
            <person name="Lipzen A."/>
            <person name="Chen C."/>
            <person name="Yan M."/>
            <person name="Daum C."/>
            <person name="Ng V."/>
            <person name="Clum A."/>
            <person name="Steindorff A."/>
            <person name="Ohm R.A."/>
            <person name="Martin F."/>
            <person name="Silar P."/>
            <person name="Natvig D.O."/>
            <person name="Lalanne C."/>
            <person name="Gautier V."/>
            <person name="Ament-Velasquez S.L."/>
            <person name="Kruys A."/>
            <person name="Hutchinson M.I."/>
            <person name="Powell A.J."/>
            <person name="Barry K."/>
            <person name="Miller A.N."/>
            <person name="Grigoriev I.V."/>
            <person name="Debuchy R."/>
            <person name="Gladieux P."/>
            <person name="Hiltunen Thoren M."/>
            <person name="Johannesson H."/>
        </authorList>
    </citation>
    <scope>NUCLEOTIDE SEQUENCE</scope>
    <source>
        <strain evidence="2">SMH4131-1</strain>
    </source>
</reference>
<dbReference type="InterPro" id="IPR011009">
    <property type="entry name" value="Kinase-like_dom_sf"/>
</dbReference>
<dbReference type="InterPro" id="IPR002575">
    <property type="entry name" value="Aminoglycoside_PTrfase"/>
</dbReference>
<dbReference type="PANTHER" id="PTHR21310">
    <property type="entry name" value="AMINOGLYCOSIDE PHOSPHOTRANSFERASE-RELATED-RELATED"/>
    <property type="match status" value="1"/>
</dbReference>
<evidence type="ECO:0000313" key="3">
    <source>
        <dbReference type="Proteomes" id="UP001286456"/>
    </source>
</evidence>
<reference evidence="2" key="2">
    <citation type="submission" date="2023-06" db="EMBL/GenBank/DDBJ databases">
        <authorList>
            <consortium name="Lawrence Berkeley National Laboratory"/>
            <person name="Haridas S."/>
            <person name="Hensen N."/>
            <person name="Bonometti L."/>
            <person name="Westerberg I."/>
            <person name="Brannstrom I.O."/>
            <person name="Guillou S."/>
            <person name="Cros-Aarteil S."/>
            <person name="Calhoun S."/>
            <person name="Kuo A."/>
            <person name="Mondo S."/>
            <person name="Pangilinan J."/>
            <person name="Riley R."/>
            <person name="Labutti K."/>
            <person name="Andreopoulos B."/>
            <person name="Lipzen A."/>
            <person name="Chen C."/>
            <person name="Yanf M."/>
            <person name="Daum C."/>
            <person name="Ng V."/>
            <person name="Clum A."/>
            <person name="Steindorff A."/>
            <person name="Ohm R."/>
            <person name="Martin F."/>
            <person name="Silar P."/>
            <person name="Natvig D."/>
            <person name="Lalanne C."/>
            <person name="Gautier V."/>
            <person name="Ament-Velasquez S.L."/>
            <person name="Kruys A."/>
            <person name="Hutchinson M.I."/>
            <person name="Powell A.J."/>
            <person name="Barry K."/>
            <person name="Miller A.N."/>
            <person name="Grigoriev I.V."/>
            <person name="Debuchy R."/>
            <person name="Gladieux P."/>
            <person name="Thoren M.H."/>
            <person name="Johannesson H."/>
        </authorList>
    </citation>
    <scope>NUCLEOTIDE SEQUENCE</scope>
    <source>
        <strain evidence="2">SMH4131-1</strain>
    </source>
</reference>
<dbReference type="Gene3D" id="3.90.1200.10">
    <property type="match status" value="1"/>
</dbReference>
<organism evidence="2 3">
    <name type="scientific">Cercophora scortea</name>
    <dbReference type="NCBI Taxonomy" id="314031"/>
    <lineage>
        <taxon>Eukaryota</taxon>
        <taxon>Fungi</taxon>
        <taxon>Dikarya</taxon>
        <taxon>Ascomycota</taxon>
        <taxon>Pezizomycotina</taxon>
        <taxon>Sordariomycetes</taxon>
        <taxon>Sordariomycetidae</taxon>
        <taxon>Sordariales</taxon>
        <taxon>Lasiosphaeriaceae</taxon>
        <taxon>Cercophora</taxon>
    </lineage>
</organism>
<comment type="caution">
    <text evidence="2">The sequence shown here is derived from an EMBL/GenBank/DDBJ whole genome shotgun (WGS) entry which is preliminary data.</text>
</comment>
<evidence type="ECO:0000313" key="2">
    <source>
        <dbReference type="EMBL" id="KAK3332699.1"/>
    </source>
</evidence>
<evidence type="ECO:0000259" key="1">
    <source>
        <dbReference type="Pfam" id="PF01636"/>
    </source>
</evidence>
<dbReference type="AlphaFoldDB" id="A0AAE0IWY4"/>
<accession>A0AAE0IWY4</accession>
<name>A0AAE0IWY4_9PEZI</name>
<keyword evidence="3" id="KW-1185">Reference proteome</keyword>
<proteinExistence type="predicted"/>
<dbReference type="SUPFAM" id="SSF56112">
    <property type="entry name" value="Protein kinase-like (PK-like)"/>
    <property type="match status" value="1"/>
</dbReference>
<dbReference type="InterPro" id="IPR051678">
    <property type="entry name" value="AGP_Transferase"/>
</dbReference>
<dbReference type="PANTHER" id="PTHR21310:SF58">
    <property type="entry name" value="AMINOGLYCOSIDE PHOSPHOTRANSFERASE DOMAIN-CONTAINING PROTEIN"/>
    <property type="match status" value="1"/>
</dbReference>
<gene>
    <name evidence="2" type="ORF">B0T19DRAFT_448605</name>
</gene>